<dbReference type="AlphaFoldDB" id="A0A4Z2GDE6"/>
<keyword evidence="2" id="KW-1185">Reference proteome</keyword>
<sequence length="111" mass="12324">MPTSTAAPPGRSIPPARLVNLSLSRFLCSGRWRKVQSCLVQPVVLQKKHSFLYRLENNGTPLKCIGVHEGTLVFQQHLDAVHRPDPERKGEAFNVPVGAIGFTARSQLRQI</sequence>
<evidence type="ECO:0000313" key="1">
    <source>
        <dbReference type="EMBL" id="TNN50933.1"/>
    </source>
</evidence>
<reference evidence="1 2" key="1">
    <citation type="submission" date="2019-03" db="EMBL/GenBank/DDBJ databases">
        <title>First draft genome of Liparis tanakae, snailfish: a comprehensive survey of snailfish specific genes.</title>
        <authorList>
            <person name="Kim W."/>
            <person name="Song I."/>
            <person name="Jeong J.-H."/>
            <person name="Kim D."/>
            <person name="Kim S."/>
            <person name="Ryu S."/>
            <person name="Song J.Y."/>
            <person name="Lee S.K."/>
        </authorList>
    </citation>
    <scope>NUCLEOTIDE SEQUENCE [LARGE SCALE GENOMIC DNA]</scope>
    <source>
        <tissue evidence="1">Muscle</tissue>
    </source>
</reference>
<protein>
    <submittedName>
        <fullName evidence="1">Uncharacterized protein</fullName>
    </submittedName>
</protein>
<gene>
    <name evidence="1" type="ORF">EYF80_038866</name>
</gene>
<dbReference type="Proteomes" id="UP000314294">
    <property type="component" value="Unassembled WGS sequence"/>
</dbReference>
<name>A0A4Z2GDE6_9TELE</name>
<dbReference type="EMBL" id="SRLO01000600">
    <property type="protein sequence ID" value="TNN50933.1"/>
    <property type="molecule type" value="Genomic_DNA"/>
</dbReference>
<organism evidence="1 2">
    <name type="scientific">Liparis tanakae</name>
    <name type="common">Tanaka's snailfish</name>
    <dbReference type="NCBI Taxonomy" id="230148"/>
    <lineage>
        <taxon>Eukaryota</taxon>
        <taxon>Metazoa</taxon>
        <taxon>Chordata</taxon>
        <taxon>Craniata</taxon>
        <taxon>Vertebrata</taxon>
        <taxon>Euteleostomi</taxon>
        <taxon>Actinopterygii</taxon>
        <taxon>Neopterygii</taxon>
        <taxon>Teleostei</taxon>
        <taxon>Neoteleostei</taxon>
        <taxon>Acanthomorphata</taxon>
        <taxon>Eupercaria</taxon>
        <taxon>Perciformes</taxon>
        <taxon>Cottioidei</taxon>
        <taxon>Cottales</taxon>
        <taxon>Liparidae</taxon>
        <taxon>Liparis</taxon>
    </lineage>
</organism>
<comment type="caution">
    <text evidence="1">The sequence shown here is derived from an EMBL/GenBank/DDBJ whole genome shotgun (WGS) entry which is preliminary data.</text>
</comment>
<proteinExistence type="predicted"/>
<evidence type="ECO:0000313" key="2">
    <source>
        <dbReference type="Proteomes" id="UP000314294"/>
    </source>
</evidence>
<accession>A0A4Z2GDE6</accession>